<dbReference type="Gene3D" id="2.60.120.10">
    <property type="entry name" value="Jelly Rolls"/>
    <property type="match status" value="2"/>
</dbReference>
<dbReference type="InterPro" id="IPR008778">
    <property type="entry name" value="Pirin_C_dom"/>
</dbReference>
<dbReference type="PANTHER" id="PTHR43594">
    <property type="entry name" value="QUERCETIN 2,3-DIOXYGENASE"/>
    <property type="match status" value="1"/>
</dbReference>
<evidence type="ECO:0000256" key="2">
    <source>
        <dbReference type="RuleBase" id="RU003457"/>
    </source>
</evidence>
<gene>
    <name evidence="5" type="ORF">LNKW23_30330</name>
</gene>
<accession>A0ABQ6LRA6</accession>
<evidence type="ECO:0000313" key="6">
    <source>
        <dbReference type="Proteomes" id="UP001239909"/>
    </source>
</evidence>
<evidence type="ECO:0000259" key="4">
    <source>
        <dbReference type="Pfam" id="PF05726"/>
    </source>
</evidence>
<dbReference type="InterPro" id="IPR011051">
    <property type="entry name" value="RmlC_Cupin_sf"/>
</dbReference>
<dbReference type="InterPro" id="IPR014710">
    <property type="entry name" value="RmlC-like_jellyroll"/>
</dbReference>
<dbReference type="SUPFAM" id="SSF51182">
    <property type="entry name" value="RmlC-like cupins"/>
    <property type="match status" value="1"/>
</dbReference>
<dbReference type="CDD" id="cd02247">
    <property type="entry name" value="cupin_pirin_C"/>
    <property type="match status" value="1"/>
</dbReference>
<name>A0ABQ6LRA6_9RHOB</name>
<reference evidence="5 6" key="1">
    <citation type="submission" date="2023-04" db="EMBL/GenBank/DDBJ databases">
        <title>Marinoamorphus aggregata gen. nov., sp. Nov., isolate from tissue of brittle star Ophioplocus japonicus.</title>
        <authorList>
            <person name="Kawano K."/>
            <person name="Sawayama S."/>
            <person name="Nakagawa S."/>
        </authorList>
    </citation>
    <scope>NUCLEOTIDE SEQUENCE [LARGE SCALE GENOMIC DNA]</scope>
    <source>
        <strain evidence="5 6">NKW23</strain>
    </source>
</reference>
<evidence type="ECO:0000256" key="1">
    <source>
        <dbReference type="ARBA" id="ARBA00008416"/>
    </source>
</evidence>
<dbReference type="InterPro" id="IPR003829">
    <property type="entry name" value="Pirin_N_dom"/>
</dbReference>
<feature type="domain" description="Pirin N-terminal" evidence="3">
    <location>
        <begin position="21"/>
        <end position="127"/>
    </location>
</feature>
<dbReference type="CDD" id="cd02909">
    <property type="entry name" value="cupin_pirin_N"/>
    <property type="match status" value="1"/>
</dbReference>
<comment type="similarity">
    <text evidence="1 2">Belongs to the pirin family.</text>
</comment>
<evidence type="ECO:0000313" key="5">
    <source>
        <dbReference type="EMBL" id="GMG83819.1"/>
    </source>
</evidence>
<proteinExistence type="inferred from homology"/>
<evidence type="ECO:0000259" key="3">
    <source>
        <dbReference type="Pfam" id="PF02678"/>
    </source>
</evidence>
<dbReference type="RefSeq" id="WP_285672631.1">
    <property type="nucleotide sequence ID" value="NZ_BSYI01000024.1"/>
</dbReference>
<dbReference type="PANTHER" id="PTHR43594:SF1">
    <property type="entry name" value="QUERCETIN 2,3-DIOXYGENASE PA2418-RELATED"/>
    <property type="match status" value="1"/>
</dbReference>
<dbReference type="Pfam" id="PF02678">
    <property type="entry name" value="Pirin"/>
    <property type="match status" value="1"/>
</dbReference>
<protein>
    <submittedName>
        <fullName evidence="5">Pirin family protein</fullName>
    </submittedName>
</protein>
<dbReference type="InterPro" id="IPR053186">
    <property type="entry name" value="QDO-related"/>
</dbReference>
<comment type="caution">
    <text evidence="5">The sequence shown here is derived from an EMBL/GenBank/DDBJ whole genome shotgun (WGS) entry which is preliminary data.</text>
</comment>
<sequence>MRQVLGIYGAPRPHWVGDGFPVRSLLSHATHGQHASPFLLLDYAGAAEFGPSEKRRGVDVHPHRGFETVTIVYQGELEHRDSTGEGGRIGPGDVQWMTAASGILHEEYHSEAFARTGGTLEMVQLWVNLPARHKNAAPGYQTLPAGGIPEIALPDGAGRLRVIAGEHGGTRGPARTFTPINLWDVALTPGGTARLAPPEGHTLTLVVLAGTVLVNDAEVVREAQVVLLGREGGEVTLEANNDARILVLSGEPIDEPVAMQGPFVMNTADEIRQAFAEFRDGRFGTIPARQGTA</sequence>
<dbReference type="PIRSF" id="PIRSF006232">
    <property type="entry name" value="Pirin"/>
    <property type="match status" value="1"/>
</dbReference>
<feature type="domain" description="Pirin C-terminal" evidence="4">
    <location>
        <begin position="183"/>
        <end position="284"/>
    </location>
</feature>
<dbReference type="InterPro" id="IPR012093">
    <property type="entry name" value="Pirin"/>
</dbReference>
<dbReference type="Proteomes" id="UP001239909">
    <property type="component" value="Unassembled WGS sequence"/>
</dbReference>
<dbReference type="EMBL" id="BSYI01000024">
    <property type="protein sequence ID" value="GMG83819.1"/>
    <property type="molecule type" value="Genomic_DNA"/>
</dbReference>
<dbReference type="Pfam" id="PF05726">
    <property type="entry name" value="Pirin_C"/>
    <property type="match status" value="1"/>
</dbReference>
<keyword evidence="6" id="KW-1185">Reference proteome</keyword>
<organism evidence="5 6">
    <name type="scientific">Paralimibaculum aggregatum</name>
    <dbReference type="NCBI Taxonomy" id="3036245"/>
    <lineage>
        <taxon>Bacteria</taxon>
        <taxon>Pseudomonadati</taxon>
        <taxon>Pseudomonadota</taxon>
        <taxon>Alphaproteobacteria</taxon>
        <taxon>Rhodobacterales</taxon>
        <taxon>Paracoccaceae</taxon>
        <taxon>Paralimibaculum</taxon>
    </lineage>
</organism>